<dbReference type="InterPro" id="IPR031303">
    <property type="entry name" value="C5_meth_CS"/>
</dbReference>
<feature type="active site" evidence="6">
    <location>
        <position position="76"/>
    </location>
</feature>
<dbReference type="EMBL" id="QRIN01000004">
    <property type="protein sequence ID" value="RHG68886.1"/>
    <property type="molecule type" value="Genomic_DNA"/>
</dbReference>
<gene>
    <name evidence="9" type="ORF">DW250_01515</name>
</gene>
<dbReference type="CDD" id="cd00315">
    <property type="entry name" value="Cyt_C5_DNA_methylase"/>
    <property type="match status" value="1"/>
</dbReference>
<dbReference type="Proteomes" id="UP000286501">
    <property type="component" value="Unassembled WGS sequence"/>
</dbReference>
<dbReference type="GO" id="GO:0003886">
    <property type="term" value="F:DNA (cytosine-5-)-methyltransferase activity"/>
    <property type="evidence" value="ECO:0007669"/>
    <property type="project" value="UniProtKB-EC"/>
</dbReference>
<dbReference type="RefSeq" id="WP_118200112.1">
    <property type="nucleotide sequence ID" value="NZ_QRIE01000011.1"/>
</dbReference>
<dbReference type="Pfam" id="PF00145">
    <property type="entry name" value="DNA_methylase"/>
    <property type="match status" value="1"/>
</dbReference>
<dbReference type="GO" id="GO:0032259">
    <property type="term" value="P:methylation"/>
    <property type="evidence" value="ECO:0007669"/>
    <property type="project" value="UniProtKB-KW"/>
</dbReference>
<evidence type="ECO:0000313" key="9">
    <source>
        <dbReference type="EMBL" id="RHG68886.1"/>
    </source>
</evidence>
<keyword evidence="1 6" id="KW-0489">Methyltransferase</keyword>
<dbReference type="InterPro" id="IPR018117">
    <property type="entry name" value="C5_DNA_meth_AS"/>
</dbReference>
<proteinExistence type="inferred from homology"/>
<evidence type="ECO:0000256" key="4">
    <source>
        <dbReference type="ARBA" id="ARBA00022747"/>
    </source>
</evidence>
<dbReference type="GO" id="GO:0044027">
    <property type="term" value="P:negative regulation of gene expression via chromosomal CpG island methylation"/>
    <property type="evidence" value="ECO:0007669"/>
    <property type="project" value="TreeGrafter"/>
</dbReference>
<evidence type="ECO:0000256" key="2">
    <source>
        <dbReference type="ARBA" id="ARBA00022679"/>
    </source>
</evidence>
<reference evidence="9 10" key="1">
    <citation type="submission" date="2018-08" db="EMBL/GenBank/DDBJ databases">
        <title>A genome reference for cultivated species of the human gut microbiota.</title>
        <authorList>
            <person name="Zou Y."/>
            <person name="Xue W."/>
            <person name="Luo G."/>
        </authorList>
    </citation>
    <scope>NUCLEOTIDE SEQUENCE [LARGE SCALE GENOMIC DNA]</scope>
    <source>
        <strain evidence="9 10">AM22-1</strain>
    </source>
</reference>
<dbReference type="PRINTS" id="PR00105">
    <property type="entry name" value="C5METTRFRASE"/>
</dbReference>
<evidence type="ECO:0000256" key="1">
    <source>
        <dbReference type="ARBA" id="ARBA00022603"/>
    </source>
</evidence>
<dbReference type="PROSITE" id="PS00095">
    <property type="entry name" value="C5_MTASE_2"/>
    <property type="match status" value="1"/>
</dbReference>
<evidence type="ECO:0000256" key="5">
    <source>
        <dbReference type="ARBA" id="ARBA00047422"/>
    </source>
</evidence>
<keyword evidence="2 6" id="KW-0808">Transferase</keyword>
<dbReference type="Gene3D" id="3.40.50.150">
    <property type="entry name" value="Vaccinia Virus protein VP39"/>
    <property type="match status" value="1"/>
</dbReference>
<dbReference type="InterPro" id="IPR029063">
    <property type="entry name" value="SAM-dependent_MTases_sf"/>
</dbReference>
<organism evidence="9 10">
    <name type="scientific">Segatella copri</name>
    <dbReference type="NCBI Taxonomy" id="165179"/>
    <lineage>
        <taxon>Bacteria</taxon>
        <taxon>Pseudomonadati</taxon>
        <taxon>Bacteroidota</taxon>
        <taxon>Bacteroidia</taxon>
        <taxon>Bacteroidales</taxon>
        <taxon>Prevotellaceae</taxon>
        <taxon>Segatella</taxon>
    </lineage>
</organism>
<protein>
    <recommendedName>
        <fullName evidence="8">Cytosine-specific methyltransferase</fullName>
        <ecNumber evidence="8">2.1.1.37</ecNumber>
    </recommendedName>
</protein>
<keyword evidence="3 6" id="KW-0949">S-adenosyl-L-methionine</keyword>
<dbReference type="PROSITE" id="PS51679">
    <property type="entry name" value="SAM_MT_C5"/>
    <property type="match status" value="1"/>
</dbReference>
<evidence type="ECO:0000313" key="10">
    <source>
        <dbReference type="Proteomes" id="UP000286501"/>
    </source>
</evidence>
<comment type="similarity">
    <text evidence="6 7">Belongs to the class I-like SAM-binding methyltransferase superfamily. C5-methyltransferase family.</text>
</comment>
<dbReference type="SUPFAM" id="SSF53335">
    <property type="entry name" value="S-adenosyl-L-methionine-dependent methyltransferases"/>
    <property type="match status" value="1"/>
</dbReference>
<evidence type="ECO:0000256" key="8">
    <source>
        <dbReference type="RuleBase" id="RU000417"/>
    </source>
</evidence>
<accession>A0A3R6EBT1</accession>
<dbReference type="GO" id="GO:0009307">
    <property type="term" value="P:DNA restriction-modification system"/>
    <property type="evidence" value="ECO:0007669"/>
    <property type="project" value="UniProtKB-KW"/>
</dbReference>
<name>A0A3R6EBT1_9BACT</name>
<evidence type="ECO:0000256" key="7">
    <source>
        <dbReference type="RuleBase" id="RU000416"/>
    </source>
</evidence>
<dbReference type="InterPro" id="IPR050390">
    <property type="entry name" value="C5-Methyltransferase"/>
</dbReference>
<sequence length="348" mass="39051">MKIGDLFAGVGGMSEGFRMAGFDVAFAIEYDKDIADSYKKNHTDTDVIADDICNVDVVLLHQKHPHIDVIIGGPPCQGFSQKGKRLSLDDPRNFLFKQFVKFVTEFKPKYFVLENVPNIITTSNGYFKDQIIKSFEELGYVVTCGVLCAKDYGVPQDRRRAIFLGELNKLEVKLPEPLDILTTVKDAIYDLPFIASGEGVDERDYDKPAMSSYQKKLRAGAQVLYNHVATRHSKSALDRLKMIPKGKGKEVLPKELLTKSIYSGTWCRLLEDGIAPTITTRFDTPSSGRFTHPVLDRCLTIREAARIQSFPDTFRFYGNRTCQMKQVGNAVPPLLAKAIAEVIINNEK</sequence>
<comment type="caution">
    <text evidence="9">The sequence shown here is derived from an EMBL/GenBank/DDBJ whole genome shotgun (WGS) entry which is preliminary data.</text>
</comment>
<dbReference type="PANTHER" id="PTHR10629">
    <property type="entry name" value="CYTOSINE-SPECIFIC METHYLTRANSFERASE"/>
    <property type="match status" value="1"/>
</dbReference>
<dbReference type="GO" id="GO:0003677">
    <property type="term" value="F:DNA binding"/>
    <property type="evidence" value="ECO:0007669"/>
    <property type="project" value="TreeGrafter"/>
</dbReference>
<comment type="catalytic activity">
    <reaction evidence="5 8">
        <text>a 2'-deoxycytidine in DNA + S-adenosyl-L-methionine = a 5-methyl-2'-deoxycytidine in DNA + S-adenosyl-L-homocysteine + H(+)</text>
        <dbReference type="Rhea" id="RHEA:13681"/>
        <dbReference type="Rhea" id="RHEA-COMP:11369"/>
        <dbReference type="Rhea" id="RHEA-COMP:11370"/>
        <dbReference type="ChEBI" id="CHEBI:15378"/>
        <dbReference type="ChEBI" id="CHEBI:57856"/>
        <dbReference type="ChEBI" id="CHEBI:59789"/>
        <dbReference type="ChEBI" id="CHEBI:85452"/>
        <dbReference type="ChEBI" id="CHEBI:85454"/>
        <dbReference type="EC" id="2.1.1.37"/>
    </reaction>
</comment>
<keyword evidence="4" id="KW-0680">Restriction system</keyword>
<dbReference type="PANTHER" id="PTHR10629:SF52">
    <property type="entry name" value="DNA (CYTOSINE-5)-METHYLTRANSFERASE 1"/>
    <property type="match status" value="1"/>
</dbReference>
<dbReference type="Gene3D" id="3.90.120.10">
    <property type="entry name" value="DNA Methylase, subunit A, domain 2"/>
    <property type="match status" value="1"/>
</dbReference>
<dbReference type="InterPro" id="IPR001525">
    <property type="entry name" value="C5_MeTfrase"/>
</dbReference>
<dbReference type="NCBIfam" id="TIGR00675">
    <property type="entry name" value="dcm"/>
    <property type="match status" value="1"/>
</dbReference>
<evidence type="ECO:0000256" key="3">
    <source>
        <dbReference type="ARBA" id="ARBA00022691"/>
    </source>
</evidence>
<dbReference type="AlphaFoldDB" id="A0A3R6EBT1"/>
<evidence type="ECO:0000256" key="6">
    <source>
        <dbReference type="PROSITE-ProRule" id="PRU01016"/>
    </source>
</evidence>
<dbReference type="EC" id="2.1.1.37" evidence="8"/>
<dbReference type="PROSITE" id="PS00094">
    <property type="entry name" value="C5_MTASE_1"/>
    <property type="match status" value="1"/>
</dbReference>